<accession>A0AAV5D1M9</accession>
<gene>
    <name evidence="2" type="primary">ga22080</name>
    <name evidence="2" type="ORF">PR202_ga22080</name>
</gene>
<reference evidence="2" key="2">
    <citation type="submission" date="2021-12" db="EMBL/GenBank/DDBJ databases">
        <title>Resequencing data analysis of finger millet.</title>
        <authorList>
            <person name="Hatakeyama M."/>
            <person name="Aluri S."/>
            <person name="Balachadran M.T."/>
            <person name="Sivarajan S.R."/>
            <person name="Poveda L."/>
            <person name="Shimizu-Inatsugi R."/>
            <person name="Schlapbach R."/>
            <person name="Sreeman S.M."/>
            <person name="Shimizu K.K."/>
        </authorList>
    </citation>
    <scope>NUCLEOTIDE SEQUENCE</scope>
</reference>
<name>A0AAV5D1M9_ELECO</name>
<dbReference type="EMBL" id="BQKI01000011">
    <property type="protein sequence ID" value="GJN04524.1"/>
    <property type="molecule type" value="Genomic_DNA"/>
</dbReference>
<keyword evidence="3" id="KW-1185">Reference proteome</keyword>
<organism evidence="2 3">
    <name type="scientific">Eleusine coracana subsp. coracana</name>
    <dbReference type="NCBI Taxonomy" id="191504"/>
    <lineage>
        <taxon>Eukaryota</taxon>
        <taxon>Viridiplantae</taxon>
        <taxon>Streptophyta</taxon>
        <taxon>Embryophyta</taxon>
        <taxon>Tracheophyta</taxon>
        <taxon>Spermatophyta</taxon>
        <taxon>Magnoliopsida</taxon>
        <taxon>Liliopsida</taxon>
        <taxon>Poales</taxon>
        <taxon>Poaceae</taxon>
        <taxon>PACMAD clade</taxon>
        <taxon>Chloridoideae</taxon>
        <taxon>Cynodonteae</taxon>
        <taxon>Eleusininae</taxon>
        <taxon>Eleusine</taxon>
    </lineage>
</organism>
<sequence length="95" mass="10130">MSTLLIGPSTVIVDDGSCIVIQSISFVHNPPGYPSYIYLNLMGISTGTTVLSIPAIVFDLNLDDSTGRLIIDSGSTTTMLVDIVRIMTIEVTPKV</sequence>
<dbReference type="AlphaFoldDB" id="A0AAV5D1M9"/>
<keyword evidence="1" id="KW-1133">Transmembrane helix</keyword>
<dbReference type="Gene3D" id="2.40.70.10">
    <property type="entry name" value="Acid Proteases"/>
    <property type="match status" value="1"/>
</dbReference>
<dbReference type="Proteomes" id="UP001054889">
    <property type="component" value="Unassembled WGS sequence"/>
</dbReference>
<feature type="transmembrane region" description="Helical" evidence="1">
    <location>
        <begin position="36"/>
        <end position="58"/>
    </location>
</feature>
<dbReference type="InterPro" id="IPR021109">
    <property type="entry name" value="Peptidase_aspartic_dom_sf"/>
</dbReference>
<dbReference type="SUPFAM" id="SSF50630">
    <property type="entry name" value="Acid proteases"/>
    <property type="match status" value="1"/>
</dbReference>
<comment type="caution">
    <text evidence="2">The sequence shown here is derived from an EMBL/GenBank/DDBJ whole genome shotgun (WGS) entry which is preliminary data.</text>
</comment>
<protein>
    <submittedName>
        <fullName evidence="2">Uncharacterized protein</fullName>
    </submittedName>
</protein>
<keyword evidence="1" id="KW-0472">Membrane</keyword>
<keyword evidence="1" id="KW-0812">Transmembrane</keyword>
<proteinExistence type="predicted"/>
<reference evidence="2" key="1">
    <citation type="journal article" date="2018" name="DNA Res.">
        <title>Multiple hybrid de novo genome assembly of finger millet, an orphan allotetraploid crop.</title>
        <authorList>
            <person name="Hatakeyama M."/>
            <person name="Aluri S."/>
            <person name="Balachadran M.T."/>
            <person name="Sivarajan S.R."/>
            <person name="Patrignani A."/>
            <person name="Gruter S."/>
            <person name="Poveda L."/>
            <person name="Shimizu-Inatsugi R."/>
            <person name="Baeten J."/>
            <person name="Francoijs K.J."/>
            <person name="Nataraja K.N."/>
            <person name="Reddy Y.A.N."/>
            <person name="Phadnis S."/>
            <person name="Ravikumar R.L."/>
            <person name="Schlapbach R."/>
            <person name="Sreeman S.M."/>
            <person name="Shimizu K.K."/>
        </authorList>
    </citation>
    <scope>NUCLEOTIDE SEQUENCE</scope>
</reference>
<evidence type="ECO:0000256" key="1">
    <source>
        <dbReference type="SAM" id="Phobius"/>
    </source>
</evidence>
<evidence type="ECO:0000313" key="3">
    <source>
        <dbReference type="Proteomes" id="UP001054889"/>
    </source>
</evidence>
<evidence type="ECO:0000313" key="2">
    <source>
        <dbReference type="EMBL" id="GJN04524.1"/>
    </source>
</evidence>